<keyword evidence="10" id="KW-0119">Carbohydrate metabolism</keyword>
<proteinExistence type="inferred from homology"/>
<comment type="caution">
    <text evidence="17">The sequence shown here is derived from an EMBL/GenBank/DDBJ whole genome shotgun (WGS) entry which is preliminary data.</text>
</comment>
<dbReference type="GO" id="GO:0005576">
    <property type="term" value="C:extracellular region"/>
    <property type="evidence" value="ECO:0007669"/>
    <property type="project" value="UniProtKB-SubCell"/>
</dbReference>
<evidence type="ECO:0000259" key="16">
    <source>
        <dbReference type="Pfam" id="PF03443"/>
    </source>
</evidence>
<dbReference type="EC" id="1.14.99.56" evidence="14"/>
<evidence type="ECO:0000256" key="6">
    <source>
        <dbReference type="ARBA" id="ARBA00023002"/>
    </source>
</evidence>
<keyword evidence="11" id="KW-0624">Polysaccharide degradation</keyword>
<dbReference type="Pfam" id="PF03443">
    <property type="entry name" value="AA9"/>
    <property type="match status" value="1"/>
</dbReference>
<dbReference type="Gene3D" id="2.70.50.70">
    <property type="match status" value="1"/>
</dbReference>
<dbReference type="GO" id="GO:0030245">
    <property type="term" value="P:cellulose catabolic process"/>
    <property type="evidence" value="ECO:0007669"/>
    <property type="project" value="UniProtKB-KW"/>
</dbReference>
<protein>
    <recommendedName>
        <fullName evidence="14">lytic cellulose monooxygenase (C4-dehydrogenating)</fullName>
        <ecNumber evidence="14">1.14.99.56</ecNumber>
    </recommendedName>
</protein>
<evidence type="ECO:0000256" key="12">
    <source>
        <dbReference type="ARBA" id="ARBA00044502"/>
    </source>
</evidence>
<keyword evidence="3" id="KW-0964">Secreted</keyword>
<evidence type="ECO:0000256" key="4">
    <source>
        <dbReference type="ARBA" id="ARBA00022723"/>
    </source>
</evidence>
<evidence type="ECO:0000256" key="15">
    <source>
        <dbReference type="SAM" id="SignalP"/>
    </source>
</evidence>
<evidence type="ECO:0000256" key="13">
    <source>
        <dbReference type="ARBA" id="ARBA00045077"/>
    </source>
</evidence>
<organism evidence="17 18">
    <name type="scientific">Orbilia brochopaga</name>
    <dbReference type="NCBI Taxonomy" id="3140254"/>
    <lineage>
        <taxon>Eukaryota</taxon>
        <taxon>Fungi</taxon>
        <taxon>Dikarya</taxon>
        <taxon>Ascomycota</taxon>
        <taxon>Pezizomycotina</taxon>
        <taxon>Orbiliomycetes</taxon>
        <taxon>Orbiliales</taxon>
        <taxon>Orbiliaceae</taxon>
        <taxon>Orbilia</taxon>
    </lineage>
</organism>
<gene>
    <name evidence="17" type="ORF">TWF696_003671</name>
</gene>
<evidence type="ECO:0000256" key="14">
    <source>
        <dbReference type="ARBA" id="ARBA00047174"/>
    </source>
</evidence>
<evidence type="ECO:0000256" key="9">
    <source>
        <dbReference type="ARBA" id="ARBA00023157"/>
    </source>
</evidence>
<dbReference type="PANTHER" id="PTHR33353">
    <property type="entry name" value="PUTATIVE (AFU_ORTHOLOGUE AFUA_1G12560)-RELATED"/>
    <property type="match status" value="1"/>
</dbReference>
<dbReference type="InterPro" id="IPR005103">
    <property type="entry name" value="AA9_LPMO"/>
</dbReference>
<evidence type="ECO:0000256" key="1">
    <source>
        <dbReference type="ARBA" id="ARBA00001973"/>
    </source>
</evidence>
<dbReference type="AlphaFoldDB" id="A0AAV9V453"/>
<keyword evidence="6" id="KW-0560">Oxidoreductase</keyword>
<dbReference type="Proteomes" id="UP001375240">
    <property type="component" value="Unassembled WGS sequence"/>
</dbReference>
<comment type="catalytic activity">
    <reaction evidence="13">
        <text>[(1-&gt;4)-beta-D-glucosyl]n+m + reduced acceptor + O2 = 4-dehydro-beta-D-glucosyl-[(1-&gt;4)-beta-D-glucosyl]n-1 + [(1-&gt;4)-beta-D-glucosyl]m + acceptor + H2O.</text>
        <dbReference type="EC" id="1.14.99.56"/>
    </reaction>
</comment>
<evidence type="ECO:0000256" key="7">
    <source>
        <dbReference type="ARBA" id="ARBA00023008"/>
    </source>
</evidence>
<dbReference type="InterPro" id="IPR049892">
    <property type="entry name" value="AA9"/>
</dbReference>
<name>A0AAV9V453_9PEZI</name>
<evidence type="ECO:0000313" key="18">
    <source>
        <dbReference type="Proteomes" id="UP001375240"/>
    </source>
</evidence>
<feature type="domain" description="Auxiliary Activity family 9 catalytic" evidence="16">
    <location>
        <begin position="18"/>
        <end position="96"/>
    </location>
</feature>
<accession>A0AAV9V453</accession>
<keyword evidence="9" id="KW-1015">Disulfide bond</keyword>
<keyword evidence="5" id="KW-0136">Cellulose degradation</keyword>
<evidence type="ECO:0000256" key="11">
    <source>
        <dbReference type="ARBA" id="ARBA00023326"/>
    </source>
</evidence>
<keyword evidence="15" id="KW-0732">Signal</keyword>
<comment type="subcellular location">
    <subcellularLocation>
        <location evidence="2">Secreted</location>
    </subcellularLocation>
</comment>
<evidence type="ECO:0000256" key="5">
    <source>
        <dbReference type="ARBA" id="ARBA00023001"/>
    </source>
</evidence>
<evidence type="ECO:0000256" key="8">
    <source>
        <dbReference type="ARBA" id="ARBA00023033"/>
    </source>
</evidence>
<comment type="cofactor">
    <cofactor evidence="1">
        <name>Cu(2+)</name>
        <dbReference type="ChEBI" id="CHEBI:29036"/>
    </cofactor>
</comment>
<evidence type="ECO:0000313" key="17">
    <source>
        <dbReference type="EMBL" id="KAK6354528.1"/>
    </source>
</evidence>
<feature type="signal peptide" evidence="15">
    <location>
        <begin position="1"/>
        <end position="17"/>
    </location>
</feature>
<reference evidence="17 18" key="1">
    <citation type="submission" date="2019-10" db="EMBL/GenBank/DDBJ databases">
        <authorList>
            <person name="Palmer J.M."/>
        </authorList>
    </citation>
    <scope>NUCLEOTIDE SEQUENCE [LARGE SCALE GENOMIC DNA]</scope>
    <source>
        <strain evidence="17 18">TWF696</strain>
    </source>
</reference>
<feature type="chain" id="PRO_5043530264" description="lytic cellulose monooxygenase (C4-dehydrogenating)" evidence="15">
    <location>
        <begin position="18"/>
        <end position="113"/>
    </location>
</feature>
<comment type="similarity">
    <text evidence="12">Belongs to the polysaccharide monooxygenase AA9 family.</text>
</comment>
<evidence type="ECO:0000256" key="3">
    <source>
        <dbReference type="ARBA" id="ARBA00022525"/>
    </source>
</evidence>
<evidence type="ECO:0000256" key="2">
    <source>
        <dbReference type="ARBA" id="ARBA00004613"/>
    </source>
</evidence>
<dbReference type="GO" id="GO:0046872">
    <property type="term" value="F:metal ion binding"/>
    <property type="evidence" value="ECO:0007669"/>
    <property type="project" value="UniProtKB-KW"/>
</dbReference>
<dbReference type="EMBL" id="JAVHNQ010000002">
    <property type="protein sequence ID" value="KAK6354528.1"/>
    <property type="molecule type" value="Genomic_DNA"/>
</dbReference>
<keyword evidence="7" id="KW-0186">Copper</keyword>
<dbReference type="PANTHER" id="PTHR33353:SF6">
    <property type="entry name" value="ENDOGLUCANASE IV"/>
    <property type="match status" value="1"/>
</dbReference>
<sequence>MLLKTLQALLLASYVSAHGYVQEWVIGGSTYKTIPLANGYPDFTAPVQGIGRALQNGINPLLDPLSNAMTCNVGAYPAPKYANVTAGTNVTAKWTSCKSILLFSLISKSKMSI</sequence>
<keyword evidence="4" id="KW-0479">Metal-binding</keyword>
<evidence type="ECO:0000256" key="10">
    <source>
        <dbReference type="ARBA" id="ARBA00023277"/>
    </source>
</evidence>
<keyword evidence="18" id="KW-1185">Reference proteome</keyword>
<keyword evidence="8" id="KW-0503">Monooxygenase</keyword>
<dbReference type="GO" id="GO:0004497">
    <property type="term" value="F:monooxygenase activity"/>
    <property type="evidence" value="ECO:0007669"/>
    <property type="project" value="UniProtKB-KW"/>
</dbReference>